<feature type="binding site" evidence="10">
    <location>
        <position position="314"/>
    </location>
    <ligand>
        <name>NAD(+)</name>
        <dbReference type="ChEBI" id="CHEBI:57540"/>
    </ligand>
</feature>
<dbReference type="OrthoDB" id="9759736at2"/>
<evidence type="ECO:0000256" key="8">
    <source>
        <dbReference type="ARBA" id="ARBA00023204"/>
    </source>
</evidence>
<evidence type="ECO:0000256" key="9">
    <source>
        <dbReference type="ARBA" id="ARBA00034005"/>
    </source>
</evidence>
<dbReference type="InterPro" id="IPR041663">
    <property type="entry name" value="DisA/LigA_HHH"/>
</dbReference>
<dbReference type="PANTHER" id="PTHR23389">
    <property type="entry name" value="CHROMOSOME TRANSMISSION FIDELITY FACTOR 18"/>
    <property type="match status" value="1"/>
</dbReference>
<evidence type="ECO:0000256" key="5">
    <source>
        <dbReference type="ARBA" id="ARBA00022833"/>
    </source>
</evidence>
<feature type="binding site" evidence="10">
    <location>
        <position position="140"/>
    </location>
    <ligand>
        <name>NAD(+)</name>
        <dbReference type="ChEBI" id="CHEBI:57540"/>
    </ligand>
</feature>
<keyword evidence="6 10" id="KW-0460">Magnesium</keyword>
<feature type="binding site" evidence="10">
    <location>
        <begin position="88"/>
        <end position="89"/>
    </location>
    <ligand>
        <name>NAD(+)</name>
        <dbReference type="ChEBI" id="CHEBI:57540"/>
    </ligand>
</feature>
<evidence type="ECO:0000256" key="1">
    <source>
        <dbReference type="ARBA" id="ARBA00022598"/>
    </source>
</evidence>
<dbReference type="PANTHER" id="PTHR23389:SF9">
    <property type="entry name" value="DNA LIGASE"/>
    <property type="match status" value="1"/>
</dbReference>
<feature type="binding site" evidence="10">
    <location>
        <position position="290"/>
    </location>
    <ligand>
        <name>NAD(+)</name>
        <dbReference type="ChEBI" id="CHEBI:57540"/>
    </ligand>
</feature>
<dbReference type="PIRSF" id="PIRSF001604">
    <property type="entry name" value="LigA"/>
    <property type="match status" value="1"/>
</dbReference>
<keyword evidence="10" id="KW-0464">Manganese</keyword>
<dbReference type="PROSITE" id="PS01055">
    <property type="entry name" value="DNA_LIGASE_N1"/>
    <property type="match status" value="1"/>
</dbReference>
<evidence type="ECO:0000259" key="12">
    <source>
        <dbReference type="PROSITE" id="PS50172"/>
    </source>
</evidence>
<feature type="binding site" evidence="10">
    <location>
        <begin position="35"/>
        <end position="39"/>
    </location>
    <ligand>
        <name>NAD(+)</name>
        <dbReference type="ChEBI" id="CHEBI:57540"/>
    </ligand>
</feature>
<evidence type="ECO:0000313" key="13">
    <source>
        <dbReference type="EMBL" id="RMA77522.1"/>
    </source>
</evidence>
<keyword evidence="7 10" id="KW-0520">NAD</keyword>
<dbReference type="InterPro" id="IPR004150">
    <property type="entry name" value="NAD_DNA_ligase_OB"/>
</dbReference>
<dbReference type="Gene3D" id="3.30.470.30">
    <property type="entry name" value="DNA ligase/mRNA capping enzyme"/>
    <property type="match status" value="1"/>
</dbReference>
<dbReference type="Pfam" id="PF12826">
    <property type="entry name" value="HHH_2"/>
    <property type="match status" value="1"/>
</dbReference>
<dbReference type="NCBIfam" id="NF005932">
    <property type="entry name" value="PRK07956.1"/>
    <property type="match status" value="1"/>
</dbReference>
<sequence length="718" mass="82771">MNEKDLIRKRYFELRDKIVLWDNAYYNEDKPLVEDAIYDKAYNELKELEKQYASYFSLDELASSPTQKINAKASDLFTKVTHKTPMLSLNKAYTFDEINKFINNVKKVTTFYSFFVEPKIDGLSISLTYENGKLIRAVTRGDGKVGEDVTNNVFQIKDIPKRINYSKSLEVRGEVYLSIPDFENLNLTFIKEGKSKFANPRNAAAGTLRQLNSDIVKKRNLSSFIYYVVSPEEHEIKMMQDSFEFLKNLNFHVSDETKLCKNLDEIISYIENFKHRKTHLDYETDGIVIKLNELEFYEKLGFTATFPHSAIAFKYEPNTAVTIIEDIFITIGRTGVATYNAKLDPVEISGSTVSSATLNNYQYIQELNLSIGDLVYIKKAGEIIPCVIGLVNEKENKENFIKKITICPYCGKNLFDNETGLEQYCLNELCPEIQRRKLIHFASKDAMDLNGFGEKVIDLFHKNNLLNKITDFYNLPNKINEIRNINSEDFEENELIKNELSKLRQKKNKLEKIEKNSMELAKLREKISKLQSEIKRGKTFRDGLIKIYLKSLEESKTKSLDRLIFAFSIKLIGSKVATFIASKVEKLENFLTFDFDSLIHFDEIGPKIVDSLKKWVSEKENQTIVNEFINLGLNFEYKSNKLSDKFDRKTFVITGTLSKPRSYFEKIIVQNGGKVSESVSKSTHYLIVGEDAGSKLMKAKALNIPIITEEEFEKLLNN</sequence>
<gene>
    <name evidence="10" type="primary">ligA</name>
    <name evidence="13" type="ORF">JN00_0480</name>
</gene>
<dbReference type="InterPro" id="IPR001357">
    <property type="entry name" value="BRCT_dom"/>
</dbReference>
<dbReference type="Gene3D" id="1.10.150.20">
    <property type="entry name" value="5' to 3' exonuclease, C-terminal subdomain"/>
    <property type="match status" value="2"/>
</dbReference>
<proteinExistence type="inferred from homology"/>
<dbReference type="CDD" id="cd00114">
    <property type="entry name" value="LIGANc"/>
    <property type="match status" value="1"/>
</dbReference>
<dbReference type="InterPro" id="IPR001679">
    <property type="entry name" value="DNA_ligase"/>
</dbReference>
<dbReference type="Gene3D" id="3.40.50.10190">
    <property type="entry name" value="BRCT domain"/>
    <property type="match status" value="1"/>
</dbReference>
<feature type="binding site" evidence="10">
    <location>
        <position position="430"/>
    </location>
    <ligand>
        <name>Zn(2+)</name>
        <dbReference type="ChEBI" id="CHEBI:29105"/>
    </ligand>
</feature>
<dbReference type="HAMAP" id="MF_01588">
    <property type="entry name" value="DNA_ligase_A"/>
    <property type="match status" value="1"/>
</dbReference>
<dbReference type="InterPro" id="IPR012340">
    <property type="entry name" value="NA-bd_OB-fold"/>
</dbReference>
<dbReference type="SMART" id="SM00532">
    <property type="entry name" value="LIGANc"/>
    <property type="match status" value="1"/>
</dbReference>
<reference evidence="13 14" key="1">
    <citation type="submission" date="2018-10" db="EMBL/GenBank/DDBJ databases">
        <title>Genomic Encyclopedia of Archaeal and Bacterial Type Strains, Phase II (KMG-II): from individual species to whole genera.</title>
        <authorList>
            <person name="Goeker M."/>
        </authorList>
    </citation>
    <scope>NUCLEOTIDE SEQUENCE [LARGE SCALE GENOMIC DNA]</scope>
    <source>
        <strain evidence="13 14">ATCC 29870</strain>
    </source>
</reference>
<dbReference type="NCBIfam" id="TIGR00575">
    <property type="entry name" value="dnlj"/>
    <property type="match status" value="1"/>
</dbReference>
<keyword evidence="3 10" id="KW-0479">Metal-binding</keyword>
<evidence type="ECO:0000256" key="7">
    <source>
        <dbReference type="ARBA" id="ARBA00023027"/>
    </source>
</evidence>
<dbReference type="SUPFAM" id="SSF50249">
    <property type="entry name" value="Nucleic acid-binding proteins"/>
    <property type="match status" value="1"/>
</dbReference>
<accession>A0A3M0AEB9</accession>
<keyword evidence="2 10" id="KW-0235">DNA replication</keyword>
<dbReference type="InterPro" id="IPR010994">
    <property type="entry name" value="RuvA_2-like"/>
</dbReference>
<feature type="coiled-coil region" evidence="11">
    <location>
        <begin position="493"/>
        <end position="533"/>
    </location>
</feature>
<feature type="domain" description="BRCT" evidence="12">
    <location>
        <begin position="641"/>
        <end position="718"/>
    </location>
</feature>
<comment type="cofactor">
    <cofactor evidence="10">
        <name>Mg(2+)</name>
        <dbReference type="ChEBI" id="CHEBI:18420"/>
    </cofactor>
    <cofactor evidence="10">
        <name>Mn(2+)</name>
        <dbReference type="ChEBI" id="CHEBI:29035"/>
    </cofactor>
</comment>
<organism evidence="13 14">
    <name type="scientific">Metamycoplasma subdolum</name>
    <dbReference type="NCBI Taxonomy" id="92407"/>
    <lineage>
        <taxon>Bacteria</taxon>
        <taxon>Bacillati</taxon>
        <taxon>Mycoplasmatota</taxon>
        <taxon>Mycoplasmoidales</taxon>
        <taxon>Metamycoplasmataceae</taxon>
        <taxon>Metamycoplasma</taxon>
    </lineage>
</organism>
<keyword evidence="5 10" id="KW-0862">Zinc</keyword>
<dbReference type="Gene3D" id="2.40.50.140">
    <property type="entry name" value="Nucleic acid-binding proteins"/>
    <property type="match status" value="1"/>
</dbReference>
<comment type="function">
    <text evidence="10">DNA ligase that catalyzes the formation of phosphodiester linkages between 5'-phosphoryl and 3'-hydroxyl groups in double-stranded DNA using NAD as a coenzyme and as the energy source for the reaction. It is essential for DNA replication and repair of damaged DNA.</text>
</comment>
<dbReference type="EMBL" id="REFI01000009">
    <property type="protein sequence ID" value="RMA77522.1"/>
    <property type="molecule type" value="Genomic_DNA"/>
</dbReference>
<dbReference type="GO" id="GO:0046872">
    <property type="term" value="F:metal ion binding"/>
    <property type="evidence" value="ECO:0007669"/>
    <property type="project" value="UniProtKB-KW"/>
</dbReference>
<keyword evidence="8 10" id="KW-0234">DNA repair</keyword>
<dbReference type="GO" id="GO:0005829">
    <property type="term" value="C:cytosol"/>
    <property type="evidence" value="ECO:0007669"/>
    <property type="project" value="TreeGrafter"/>
</dbReference>
<dbReference type="InterPro" id="IPR018239">
    <property type="entry name" value="DNA_ligase_AS"/>
</dbReference>
<feature type="binding site" evidence="10">
    <location>
        <position position="425"/>
    </location>
    <ligand>
        <name>Zn(2+)</name>
        <dbReference type="ChEBI" id="CHEBI:29105"/>
    </ligand>
</feature>
<dbReference type="GO" id="GO:0003911">
    <property type="term" value="F:DNA ligase (NAD+) activity"/>
    <property type="evidence" value="ECO:0007669"/>
    <property type="project" value="UniProtKB-UniRule"/>
</dbReference>
<dbReference type="SMART" id="SM00292">
    <property type="entry name" value="BRCT"/>
    <property type="match status" value="1"/>
</dbReference>
<dbReference type="SUPFAM" id="SSF52113">
    <property type="entry name" value="BRCT domain"/>
    <property type="match status" value="1"/>
</dbReference>
<keyword evidence="1 10" id="KW-0436">Ligase</keyword>
<dbReference type="RefSeq" id="WP_121940932.1">
    <property type="nucleotide sequence ID" value="NZ_CP137846.1"/>
</dbReference>
<evidence type="ECO:0000313" key="14">
    <source>
        <dbReference type="Proteomes" id="UP000267246"/>
    </source>
</evidence>
<dbReference type="Proteomes" id="UP000267246">
    <property type="component" value="Unassembled WGS sequence"/>
</dbReference>
<feature type="binding site" evidence="10">
    <location>
        <position position="407"/>
    </location>
    <ligand>
        <name>Zn(2+)</name>
        <dbReference type="ChEBI" id="CHEBI:29105"/>
    </ligand>
</feature>
<evidence type="ECO:0000256" key="11">
    <source>
        <dbReference type="SAM" id="Coils"/>
    </source>
</evidence>
<evidence type="ECO:0000256" key="2">
    <source>
        <dbReference type="ARBA" id="ARBA00022705"/>
    </source>
</evidence>
<evidence type="ECO:0000256" key="3">
    <source>
        <dbReference type="ARBA" id="ARBA00022723"/>
    </source>
</evidence>
<dbReference type="SUPFAM" id="SSF56091">
    <property type="entry name" value="DNA ligase/mRNA capping enzyme, catalytic domain"/>
    <property type="match status" value="1"/>
</dbReference>
<keyword evidence="14" id="KW-1185">Reference proteome</keyword>
<dbReference type="GO" id="GO:0006260">
    <property type="term" value="P:DNA replication"/>
    <property type="evidence" value="ECO:0007669"/>
    <property type="project" value="UniProtKB-KW"/>
</dbReference>
<evidence type="ECO:0000256" key="10">
    <source>
        <dbReference type="HAMAP-Rule" id="MF_01588"/>
    </source>
</evidence>
<evidence type="ECO:0000256" key="4">
    <source>
        <dbReference type="ARBA" id="ARBA00022763"/>
    </source>
</evidence>
<dbReference type="InterPro" id="IPR036420">
    <property type="entry name" value="BRCT_dom_sf"/>
</dbReference>
<dbReference type="Pfam" id="PF03120">
    <property type="entry name" value="OB_DNA_ligase"/>
    <property type="match status" value="1"/>
</dbReference>
<feature type="binding site" evidence="10">
    <location>
        <position position="174"/>
    </location>
    <ligand>
        <name>NAD(+)</name>
        <dbReference type="ChEBI" id="CHEBI:57540"/>
    </ligand>
</feature>
<name>A0A3M0AEB9_9BACT</name>
<feature type="binding site" evidence="10">
    <location>
        <position position="410"/>
    </location>
    <ligand>
        <name>Zn(2+)</name>
        <dbReference type="ChEBI" id="CHEBI:29105"/>
    </ligand>
</feature>
<feature type="active site" description="N6-AMP-lysine intermediate" evidence="10">
    <location>
        <position position="119"/>
    </location>
</feature>
<dbReference type="Gene3D" id="1.10.287.610">
    <property type="entry name" value="Helix hairpin bin"/>
    <property type="match status" value="1"/>
</dbReference>
<comment type="catalytic activity">
    <reaction evidence="9 10">
        <text>NAD(+) + (deoxyribonucleotide)n-3'-hydroxyl + 5'-phospho-(deoxyribonucleotide)m = (deoxyribonucleotide)n+m + AMP + beta-nicotinamide D-nucleotide.</text>
        <dbReference type="EC" id="6.5.1.2"/>
    </reaction>
</comment>
<comment type="caution">
    <text evidence="13">The sequence shown here is derived from an EMBL/GenBank/DDBJ whole genome shotgun (WGS) entry which is preliminary data.</text>
</comment>
<dbReference type="PROSITE" id="PS50172">
    <property type="entry name" value="BRCT"/>
    <property type="match status" value="1"/>
</dbReference>
<comment type="similarity">
    <text evidence="10">Belongs to the NAD-dependent DNA ligase family. LigA subfamily.</text>
</comment>
<dbReference type="EC" id="6.5.1.2" evidence="10"/>
<dbReference type="Pfam" id="PF01653">
    <property type="entry name" value="DNA_ligase_aden"/>
    <property type="match status" value="1"/>
</dbReference>
<keyword evidence="11" id="KW-0175">Coiled coil</keyword>
<protein>
    <recommendedName>
        <fullName evidence="10">DNA ligase</fullName>
        <ecNumber evidence="10">6.5.1.2</ecNumber>
    </recommendedName>
    <alternativeName>
        <fullName evidence="10">Polydeoxyribonucleotide synthase [NAD(+)]</fullName>
    </alternativeName>
</protein>
<dbReference type="SUPFAM" id="SSF47781">
    <property type="entry name" value="RuvA domain 2-like"/>
    <property type="match status" value="1"/>
</dbReference>
<dbReference type="Pfam" id="PF00533">
    <property type="entry name" value="BRCT"/>
    <property type="match status" value="1"/>
</dbReference>
<evidence type="ECO:0000256" key="6">
    <source>
        <dbReference type="ARBA" id="ARBA00022842"/>
    </source>
</evidence>
<dbReference type="CDD" id="cd17748">
    <property type="entry name" value="BRCT_DNA_ligase_like"/>
    <property type="match status" value="1"/>
</dbReference>
<keyword evidence="4 10" id="KW-0227">DNA damage</keyword>
<dbReference type="AlphaFoldDB" id="A0A3M0AEB9"/>
<dbReference type="InterPro" id="IPR013839">
    <property type="entry name" value="DNAligase_adenylation"/>
</dbReference>
<dbReference type="InterPro" id="IPR013840">
    <property type="entry name" value="DNAligase_N"/>
</dbReference>
<feature type="binding site" evidence="10">
    <location>
        <position position="117"/>
    </location>
    <ligand>
        <name>NAD(+)</name>
        <dbReference type="ChEBI" id="CHEBI:57540"/>
    </ligand>
</feature>
<dbReference type="GO" id="GO:0006281">
    <property type="term" value="P:DNA repair"/>
    <property type="evidence" value="ECO:0007669"/>
    <property type="project" value="UniProtKB-KW"/>
</dbReference>